<dbReference type="RefSeq" id="WP_152745200.1">
    <property type="nucleotide sequence ID" value="NZ_VUAZ01000004.1"/>
</dbReference>
<evidence type="ECO:0000313" key="1">
    <source>
        <dbReference type="EMBL" id="MPR00784.1"/>
    </source>
</evidence>
<comment type="caution">
    <text evidence="1">The sequence shown here is derived from an EMBL/GenBank/DDBJ whole genome shotgun (WGS) entry which is preliminary data.</text>
</comment>
<proteinExistence type="predicted"/>
<name>A0A5N7KF66_9PSED</name>
<reference evidence="1 2" key="1">
    <citation type="journal article" date="2020" name="Int. J. Syst. Evol. Microbiol.">
        <title>Pseudomonas kitaguniensis sp. nov., a pathogen causing bacterial rot of Welsh onion in Japan.</title>
        <authorList>
            <person name="Sawada H."/>
            <person name="Fujikawa T."/>
            <person name="Nishiwaki Y."/>
            <person name="Horita H."/>
        </authorList>
    </citation>
    <scope>NUCLEOTIDE SEQUENCE [LARGE SCALE GENOMIC DNA]</scope>
    <source>
        <strain evidence="1 2">MAFF 212408</strain>
    </source>
</reference>
<dbReference type="Proteomes" id="UP000326112">
    <property type="component" value="Unassembled WGS sequence"/>
</dbReference>
<keyword evidence="2" id="KW-1185">Reference proteome</keyword>
<gene>
    <name evidence="1" type="ORF">F0169_01075</name>
</gene>
<accession>A0A5N7KF66</accession>
<sequence>MESQSTAPGNVTVSISPDEQVTITTKNNGTMTAKIVALSEDQASIITASGDSIKIDEIVEVSPATKPITAKFFGGITLAGGSLATTVAGGAKPNPPLTFTYISGIRVPRK</sequence>
<evidence type="ECO:0000313" key="2">
    <source>
        <dbReference type="Proteomes" id="UP000326112"/>
    </source>
</evidence>
<organism evidence="1 2">
    <name type="scientific">Pseudomonas kitaguniensis</name>
    <dbReference type="NCBI Taxonomy" id="2607908"/>
    <lineage>
        <taxon>Bacteria</taxon>
        <taxon>Pseudomonadati</taxon>
        <taxon>Pseudomonadota</taxon>
        <taxon>Gammaproteobacteria</taxon>
        <taxon>Pseudomonadales</taxon>
        <taxon>Pseudomonadaceae</taxon>
        <taxon>Pseudomonas</taxon>
    </lineage>
</organism>
<reference evidence="1 2" key="2">
    <citation type="journal article" date="2023" name="Plant Pathol.">
        <title>Dismantling and reorganizing Pseudomonas marginalis sensu#lato.</title>
        <authorList>
            <person name="Sawada H."/>
            <person name="Fujikawa T."/>
            <person name="Satou M."/>
        </authorList>
    </citation>
    <scope>NUCLEOTIDE SEQUENCE [LARGE SCALE GENOMIC DNA]</scope>
    <source>
        <strain evidence="1 2">MAFF 212408</strain>
    </source>
</reference>
<protein>
    <submittedName>
        <fullName evidence="1">Uncharacterized protein</fullName>
    </submittedName>
</protein>
<dbReference type="EMBL" id="VUAZ01000004">
    <property type="protein sequence ID" value="MPR00784.1"/>
    <property type="molecule type" value="Genomic_DNA"/>
</dbReference>